<dbReference type="Proteomes" id="UP000269692">
    <property type="component" value="Unassembled WGS sequence"/>
</dbReference>
<name>A0A3L7AGH2_9HYPH</name>
<organism evidence="1 2">
    <name type="scientific">Xanthobacter tagetidis</name>
    <dbReference type="NCBI Taxonomy" id="60216"/>
    <lineage>
        <taxon>Bacteria</taxon>
        <taxon>Pseudomonadati</taxon>
        <taxon>Pseudomonadota</taxon>
        <taxon>Alphaproteobacteria</taxon>
        <taxon>Hyphomicrobiales</taxon>
        <taxon>Xanthobacteraceae</taxon>
        <taxon>Xanthobacter</taxon>
    </lineage>
</organism>
<sequence>MMTPADARTAIENALRRQIGPLPPGTIIVVRDDSEPRYNWTIQVHGGGAAQADGAALTHHQEIMARFEAVRNANPFLDFCAG</sequence>
<accession>A0A3L7AGH2</accession>
<keyword evidence="2" id="KW-1185">Reference proteome</keyword>
<protein>
    <submittedName>
        <fullName evidence="1">Uncharacterized protein</fullName>
    </submittedName>
</protein>
<dbReference type="AlphaFoldDB" id="A0A3L7AGH2"/>
<dbReference type="RefSeq" id="WP_121622689.1">
    <property type="nucleotide sequence ID" value="NZ_JACIIW010000001.1"/>
</dbReference>
<gene>
    <name evidence="1" type="ORF">D9R14_07390</name>
</gene>
<proteinExistence type="predicted"/>
<comment type="caution">
    <text evidence="1">The sequence shown here is derived from an EMBL/GenBank/DDBJ whole genome shotgun (WGS) entry which is preliminary data.</text>
</comment>
<evidence type="ECO:0000313" key="1">
    <source>
        <dbReference type="EMBL" id="RLP79479.1"/>
    </source>
</evidence>
<reference evidence="1 2" key="1">
    <citation type="submission" date="2018-10" db="EMBL/GenBank/DDBJ databases">
        <title>Xanthobacter tagetidis genome sequencing and assembly.</title>
        <authorList>
            <person name="Maclea K.S."/>
            <person name="Goen A.E."/>
            <person name="Fatima S.A."/>
        </authorList>
    </citation>
    <scope>NUCLEOTIDE SEQUENCE [LARGE SCALE GENOMIC DNA]</scope>
    <source>
        <strain evidence="1 2">ATCC 700314</strain>
    </source>
</reference>
<evidence type="ECO:0000313" key="2">
    <source>
        <dbReference type="Proteomes" id="UP000269692"/>
    </source>
</evidence>
<dbReference type="EMBL" id="RCTF01000005">
    <property type="protein sequence ID" value="RLP79479.1"/>
    <property type="molecule type" value="Genomic_DNA"/>
</dbReference>